<sequence length="97" mass="10232">MSAADTVLFALRKHFRRDIDPNASAVDLLAQHDAEANATGRLRDFTPVFTTSDGSDVPATELRCVLCQGLVQGVGPHTLLDLTALADGHDCQKGGAS</sequence>
<protein>
    <submittedName>
        <fullName evidence="1">Uncharacterized protein</fullName>
    </submittedName>
</protein>
<comment type="caution">
    <text evidence="1">The sequence shown here is derived from an EMBL/GenBank/DDBJ whole genome shotgun (WGS) entry which is preliminary data.</text>
</comment>
<evidence type="ECO:0000313" key="2">
    <source>
        <dbReference type="Proteomes" id="UP001376459"/>
    </source>
</evidence>
<keyword evidence="2" id="KW-1185">Reference proteome</keyword>
<evidence type="ECO:0000313" key="1">
    <source>
        <dbReference type="EMBL" id="MEJ8671922.1"/>
    </source>
</evidence>
<dbReference type="Proteomes" id="UP001376459">
    <property type="component" value="Unassembled WGS sequence"/>
</dbReference>
<name>A0ABU8USP6_9ACTN</name>
<accession>A0ABU8USP6</accession>
<reference evidence="1 2" key="1">
    <citation type="submission" date="2024-03" db="EMBL/GenBank/DDBJ databases">
        <title>Novel Streptomyces species of biotechnological and ecological value are a feature of Machair soil.</title>
        <authorList>
            <person name="Prole J.R."/>
            <person name="Goodfellow M."/>
            <person name="Allenby N."/>
            <person name="Ward A.C."/>
        </authorList>
    </citation>
    <scope>NUCLEOTIDE SEQUENCE [LARGE SCALE GENOMIC DNA]</scope>
    <source>
        <strain evidence="1 2">MS1.AVA.1</strain>
    </source>
</reference>
<organism evidence="1 2">
    <name type="scientific">Streptomyces machairae</name>
    <dbReference type="NCBI Taxonomy" id="3134109"/>
    <lineage>
        <taxon>Bacteria</taxon>
        <taxon>Bacillati</taxon>
        <taxon>Actinomycetota</taxon>
        <taxon>Actinomycetes</taxon>
        <taxon>Kitasatosporales</taxon>
        <taxon>Streptomycetaceae</taxon>
        <taxon>Streptomyces</taxon>
    </lineage>
</organism>
<dbReference type="EMBL" id="JBBKAK010000001">
    <property type="protein sequence ID" value="MEJ8671922.1"/>
    <property type="molecule type" value="Genomic_DNA"/>
</dbReference>
<proteinExistence type="predicted"/>
<gene>
    <name evidence="1" type="ORF">WKI71_36830</name>
</gene>